<feature type="domain" description="Pectinesterase catalytic" evidence="7">
    <location>
        <begin position="32"/>
        <end position="191"/>
    </location>
</feature>
<sequence length="213" mass="22002">MKVISYLRGIILSASLASATSRTSPPAGALVVNSNASSGQYKTVSAAVKALSTSSTSAQSIFIYPGTYSEQVAIPALKGLLTIYGSTTDTSSYTSNSVTITNGASQASGLTDDGTGTLRAETSAGFKLYNVNLANSYGSGSQALALSSNAGNQGFYGCKFTGYQDTVMAETGYSLFAKSYISGNTDFIFGQHGQTWLDGVDIRVDPTSLGYVT</sequence>
<dbReference type="GO" id="GO:0042545">
    <property type="term" value="P:cell wall modification"/>
    <property type="evidence" value="ECO:0007669"/>
    <property type="project" value="InterPro"/>
</dbReference>
<dbReference type="Pfam" id="PF01095">
    <property type="entry name" value="Pectinesterase"/>
    <property type="match status" value="1"/>
</dbReference>
<evidence type="ECO:0000256" key="4">
    <source>
        <dbReference type="ARBA" id="ARBA00022801"/>
    </source>
</evidence>
<comment type="pathway">
    <text evidence="1">Glycan metabolism; pectin degradation; 2-dehydro-3-deoxy-D-gluconate from pectin: step 1/5.</text>
</comment>
<evidence type="ECO:0000313" key="9">
    <source>
        <dbReference type="Proteomes" id="UP000800092"/>
    </source>
</evidence>
<comment type="similarity">
    <text evidence="2">Belongs to the pectinesterase family.</text>
</comment>
<dbReference type="EMBL" id="ML991776">
    <property type="protein sequence ID" value="KAF2238187.1"/>
    <property type="molecule type" value="Genomic_DNA"/>
</dbReference>
<evidence type="ECO:0000313" key="8">
    <source>
        <dbReference type="EMBL" id="KAF2238187.1"/>
    </source>
</evidence>
<evidence type="ECO:0000256" key="1">
    <source>
        <dbReference type="ARBA" id="ARBA00005184"/>
    </source>
</evidence>
<proteinExistence type="inferred from homology"/>
<evidence type="ECO:0000256" key="6">
    <source>
        <dbReference type="SAM" id="SignalP"/>
    </source>
</evidence>
<dbReference type="SUPFAM" id="SSF51126">
    <property type="entry name" value="Pectin lyase-like"/>
    <property type="match status" value="1"/>
</dbReference>
<evidence type="ECO:0000256" key="3">
    <source>
        <dbReference type="ARBA" id="ARBA00013229"/>
    </source>
</evidence>
<dbReference type="InterPro" id="IPR012334">
    <property type="entry name" value="Pectin_lyas_fold"/>
</dbReference>
<keyword evidence="6" id="KW-0732">Signal</keyword>
<dbReference type="PANTHER" id="PTHR31321:SF127">
    <property type="entry name" value="PECTINESTERASE"/>
    <property type="match status" value="1"/>
</dbReference>
<protein>
    <recommendedName>
        <fullName evidence="3">pectinesterase</fullName>
        <ecNumber evidence="3">3.1.1.11</ecNumber>
    </recommendedName>
</protein>
<feature type="non-terminal residue" evidence="8">
    <location>
        <position position="213"/>
    </location>
</feature>
<dbReference type="UniPathway" id="UPA00545">
    <property type="reaction ID" value="UER00823"/>
</dbReference>
<keyword evidence="5" id="KW-0063">Aspartyl esterase</keyword>
<dbReference type="AlphaFoldDB" id="A0A6A6HJG7"/>
<evidence type="ECO:0000256" key="5">
    <source>
        <dbReference type="ARBA" id="ARBA00023085"/>
    </source>
</evidence>
<dbReference type="Proteomes" id="UP000800092">
    <property type="component" value="Unassembled WGS sequence"/>
</dbReference>
<evidence type="ECO:0000259" key="7">
    <source>
        <dbReference type="Pfam" id="PF01095"/>
    </source>
</evidence>
<name>A0A6A6HJG7_VIRVR</name>
<keyword evidence="9" id="KW-1185">Reference proteome</keyword>
<dbReference type="InterPro" id="IPR000070">
    <property type="entry name" value="Pectinesterase_cat"/>
</dbReference>
<accession>A0A6A6HJG7</accession>
<dbReference type="OrthoDB" id="2019149at2759"/>
<dbReference type="Gene3D" id="2.160.20.10">
    <property type="entry name" value="Single-stranded right-handed beta-helix, Pectin lyase-like"/>
    <property type="match status" value="1"/>
</dbReference>
<organism evidence="8 9">
    <name type="scientific">Viridothelium virens</name>
    <name type="common">Speckled blister lichen</name>
    <name type="synonym">Trypethelium virens</name>
    <dbReference type="NCBI Taxonomy" id="1048519"/>
    <lineage>
        <taxon>Eukaryota</taxon>
        <taxon>Fungi</taxon>
        <taxon>Dikarya</taxon>
        <taxon>Ascomycota</taxon>
        <taxon>Pezizomycotina</taxon>
        <taxon>Dothideomycetes</taxon>
        <taxon>Dothideomycetes incertae sedis</taxon>
        <taxon>Trypetheliales</taxon>
        <taxon>Trypetheliaceae</taxon>
        <taxon>Viridothelium</taxon>
    </lineage>
</organism>
<dbReference type="EC" id="3.1.1.11" evidence="3"/>
<feature type="chain" id="PRO_5025673344" description="pectinesterase" evidence="6">
    <location>
        <begin position="20"/>
        <end position="213"/>
    </location>
</feature>
<evidence type="ECO:0000256" key="2">
    <source>
        <dbReference type="ARBA" id="ARBA00008891"/>
    </source>
</evidence>
<feature type="signal peptide" evidence="6">
    <location>
        <begin position="1"/>
        <end position="19"/>
    </location>
</feature>
<keyword evidence="4" id="KW-0378">Hydrolase</keyword>
<dbReference type="GO" id="GO:0045490">
    <property type="term" value="P:pectin catabolic process"/>
    <property type="evidence" value="ECO:0007669"/>
    <property type="project" value="UniProtKB-UniPathway"/>
</dbReference>
<gene>
    <name evidence="8" type="ORF">EV356DRAFT_563925</name>
</gene>
<dbReference type="GO" id="GO:0030599">
    <property type="term" value="F:pectinesterase activity"/>
    <property type="evidence" value="ECO:0007669"/>
    <property type="project" value="UniProtKB-EC"/>
</dbReference>
<dbReference type="InterPro" id="IPR011050">
    <property type="entry name" value="Pectin_lyase_fold/virulence"/>
</dbReference>
<dbReference type="PANTHER" id="PTHR31321">
    <property type="entry name" value="ACYL-COA THIOESTER HYDROLASE YBHC-RELATED"/>
    <property type="match status" value="1"/>
</dbReference>
<reference evidence="8" key="1">
    <citation type="journal article" date="2020" name="Stud. Mycol.">
        <title>101 Dothideomycetes genomes: a test case for predicting lifestyles and emergence of pathogens.</title>
        <authorList>
            <person name="Haridas S."/>
            <person name="Albert R."/>
            <person name="Binder M."/>
            <person name="Bloem J."/>
            <person name="Labutti K."/>
            <person name="Salamov A."/>
            <person name="Andreopoulos B."/>
            <person name="Baker S."/>
            <person name="Barry K."/>
            <person name="Bills G."/>
            <person name="Bluhm B."/>
            <person name="Cannon C."/>
            <person name="Castanera R."/>
            <person name="Culley D."/>
            <person name="Daum C."/>
            <person name="Ezra D."/>
            <person name="Gonzalez J."/>
            <person name="Henrissat B."/>
            <person name="Kuo A."/>
            <person name="Liang C."/>
            <person name="Lipzen A."/>
            <person name="Lutzoni F."/>
            <person name="Magnuson J."/>
            <person name="Mondo S."/>
            <person name="Nolan M."/>
            <person name="Ohm R."/>
            <person name="Pangilinan J."/>
            <person name="Park H.-J."/>
            <person name="Ramirez L."/>
            <person name="Alfaro M."/>
            <person name="Sun H."/>
            <person name="Tritt A."/>
            <person name="Yoshinaga Y."/>
            <person name="Zwiers L.-H."/>
            <person name="Turgeon B."/>
            <person name="Goodwin S."/>
            <person name="Spatafora J."/>
            <person name="Crous P."/>
            <person name="Grigoriev I."/>
        </authorList>
    </citation>
    <scope>NUCLEOTIDE SEQUENCE</scope>
    <source>
        <strain evidence="8">Tuck. ex Michener</strain>
    </source>
</reference>